<protein>
    <recommendedName>
        <fullName evidence="3">Transposase Synechocystis PCC 6803 domain-containing protein</fullName>
    </recommendedName>
</protein>
<evidence type="ECO:0000313" key="1">
    <source>
        <dbReference type="EMBL" id="EDX74538.1"/>
    </source>
</evidence>
<dbReference type="EMBL" id="DS989852">
    <property type="protein sequence ID" value="EDX74538.1"/>
    <property type="molecule type" value="Genomic_DNA"/>
</dbReference>
<organism evidence="1 2">
    <name type="scientific">Coleofasciculus chthonoplastes PCC 7420</name>
    <dbReference type="NCBI Taxonomy" id="118168"/>
    <lineage>
        <taxon>Bacteria</taxon>
        <taxon>Bacillati</taxon>
        <taxon>Cyanobacteriota</taxon>
        <taxon>Cyanophyceae</taxon>
        <taxon>Coleofasciculales</taxon>
        <taxon>Coleofasciculaceae</taxon>
        <taxon>Coleofasciculus</taxon>
    </lineage>
</organism>
<sequence length="75" mass="8749">MHPYSLDLRQKVIAAYENHEGSQRQLASRFKVSLGFIQNIKLEQNLGVQVSISTLHYFLQKLKLTQKKNFSRRSS</sequence>
<evidence type="ECO:0000313" key="2">
    <source>
        <dbReference type="Proteomes" id="UP000003835"/>
    </source>
</evidence>
<dbReference type="STRING" id="118168.MC7420_6016"/>
<keyword evidence="2" id="KW-1185">Reference proteome</keyword>
<dbReference type="eggNOG" id="COG3415">
    <property type="taxonomic scope" value="Bacteria"/>
</dbReference>
<accession>B4VTM3</accession>
<gene>
    <name evidence="1" type="ORF">MC7420_6016</name>
</gene>
<dbReference type="InterPro" id="IPR009057">
    <property type="entry name" value="Homeodomain-like_sf"/>
</dbReference>
<dbReference type="SUPFAM" id="SSF46689">
    <property type="entry name" value="Homeodomain-like"/>
    <property type="match status" value="1"/>
</dbReference>
<name>B4VTM3_9CYAN</name>
<proteinExistence type="predicted"/>
<dbReference type="Proteomes" id="UP000003835">
    <property type="component" value="Unassembled WGS sequence"/>
</dbReference>
<dbReference type="HOGENOM" id="CLU_2664757_0_0_3"/>
<dbReference type="AlphaFoldDB" id="B4VTM3"/>
<reference evidence="1 2" key="1">
    <citation type="submission" date="2008-07" db="EMBL/GenBank/DDBJ databases">
        <authorList>
            <person name="Tandeau de Marsac N."/>
            <person name="Ferriera S."/>
            <person name="Johnson J."/>
            <person name="Kravitz S."/>
            <person name="Beeson K."/>
            <person name="Sutton G."/>
            <person name="Rogers Y.-H."/>
            <person name="Friedman R."/>
            <person name="Frazier M."/>
            <person name="Venter J.C."/>
        </authorList>
    </citation>
    <scope>NUCLEOTIDE SEQUENCE [LARGE SCALE GENOMIC DNA]</scope>
    <source>
        <strain evidence="1 2">PCC 7420</strain>
    </source>
</reference>
<evidence type="ECO:0008006" key="3">
    <source>
        <dbReference type="Google" id="ProtNLM"/>
    </source>
</evidence>